<organism evidence="1 2">
    <name type="scientific">Passalora fulva</name>
    <name type="common">Tomato leaf mold</name>
    <name type="synonym">Cladosporium fulvum</name>
    <dbReference type="NCBI Taxonomy" id="5499"/>
    <lineage>
        <taxon>Eukaryota</taxon>
        <taxon>Fungi</taxon>
        <taxon>Dikarya</taxon>
        <taxon>Ascomycota</taxon>
        <taxon>Pezizomycotina</taxon>
        <taxon>Dothideomycetes</taxon>
        <taxon>Dothideomycetidae</taxon>
        <taxon>Mycosphaerellales</taxon>
        <taxon>Mycosphaerellaceae</taxon>
        <taxon>Fulvia</taxon>
    </lineage>
</organism>
<reference evidence="1" key="2">
    <citation type="journal article" date="2022" name="Microb. Genom.">
        <title>A chromosome-scale genome assembly of the tomato pathogen Cladosporium fulvum reveals a compartmentalized genome architecture and the presence of a dispensable chromosome.</title>
        <authorList>
            <person name="Zaccaron A.Z."/>
            <person name="Chen L.H."/>
            <person name="Samaras A."/>
            <person name="Stergiopoulos I."/>
        </authorList>
    </citation>
    <scope>NUCLEOTIDE SEQUENCE</scope>
    <source>
        <strain evidence="1">Race5_Kim</strain>
    </source>
</reference>
<gene>
    <name evidence="1" type="ORF">CLAFUR5_04596</name>
</gene>
<protein>
    <submittedName>
        <fullName evidence="1">Uncharacterized protein</fullName>
    </submittedName>
</protein>
<dbReference type="KEGG" id="ffu:CLAFUR5_04596"/>
<name>A0A9Q8LGF5_PASFU</name>
<evidence type="ECO:0000313" key="1">
    <source>
        <dbReference type="EMBL" id="UJO16987.1"/>
    </source>
</evidence>
<dbReference type="GeneID" id="71984474"/>
<reference evidence="1" key="1">
    <citation type="submission" date="2021-12" db="EMBL/GenBank/DDBJ databases">
        <authorList>
            <person name="Zaccaron A."/>
            <person name="Stergiopoulos I."/>
        </authorList>
    </citation>
    <scope>NUCLEOTIDE SEQUENCE</scope>
    <source>
        <strain evidence="1">Race5_Kim</strain>
    </source>
</reference>
<keyword evidence="2" id="KW-1185">Reference proteome</keyword>
<proteinExistence type="predicted"/>
<sequence length="157" mass="17640">MRPEPKSKIYVVVRDDYDPEDGEDRFMTEIVGLYNDEEAANETAEEHAKEHLQGLTDDKDAEVKQEGGWVYRDDYRGAMMFEVRVECHGLHIGKKRATVAVVEAAHGPGNDTDSDEDAGIEDIRKLYNVLRAVNAAGAPELNDYEHLHWAGPIDRSA</sequence>
<dbReference type="RefSeq" id="XP_047761353.1">
    <property type="nucleotide sequence ID" value="XM_047903744.1"/>
</dbReference>
<dbReference type="Proteomes" id="UP000756132">
    <property type="component" value="Chromosome 4"/>
</dbReference>
<dbReference type="EMBL" id="CP090166">
    <property type="protein sequence ID" value="UJO16987.1"/>
    <property type="molecule type" value="Genomic_DNA"/>
</dbReference>
<accession>A0A9Q8LGF5</accession>
<evidence type="ECO:0000313" key="2">
    <source>
        <dbReference type="Proteomes" id="UP000756132"/>
    </source>
</evidence>
<dbReference type="AlphaFoldDB" id="A0A9Q8LGF5"/>